<organism evidence="2 3">
    <name type="scientific">Streptomyces reniochalinae</name>
    <dbReference type="NCBI Taxonomy" id="2250578"/>
    <lineage>
        <taxon>Bacteria</taxon>
        <taxon>Bacillati</taxon>
        <taxon>Actinomycetota</taxon>
        <taxon>Actinomycetes</taxon>
        <taxon>Kitasatosporales</taxon>
        <taxon>Streptomycetaceae</taxon>
        <taxon>Streptomyces</taxon>
    </lineage>
</organism>
<dbReference type="EMBL" id="QOIM01000026">
    <property type="protein sequence ID" value="RCG21786.1"/>
    <property type="molecule type" value="Genomic_DNA"/>
</dbReference>
<keyword evidence="3" id="KW-1185">Reference proteome</keyword>
<evidence type="ECO:0000313" key="2">
    <source>
        <dbReference type="EMBL" id="RCG21786.1"/>
    </source>
</evidence>
<feature type="region of interest" description="Disordered" evidence="1">
    <location>
        <begin position="40"/>
        <end position="59"/>
    </location>
</feature>
<gene>
    <name evidence="2" type="ORF">DQ392_08745</name>
</gene>
<name>A0A367EUI9_9ACTN</name>
<comment type="caution">
    <text evidence="2">The sequence shown here is derived from an EMBL/GenBank/DDBJ whole genome shotgun (WGS) entry which is preliminary data.</text>
</comment>
<protein>
    <submittedName>
        <fullName evidence="2">Uncharacterized protein</fullName>
    </submittedName>
</protein>
<reference evidence="2 3" key="1">
    <citation type="submission" date="2018-06" db="EMBL/GenBank/DDBJ databases">
        <title>Streptomyces reniochalinae sp. nov. and Streptomyces diacarnus sp. nov. from marine sponges.</title>
        <authorList>
            <person name="Li L."/>
        </authorList>
    </citation>
    <scope>NUCLEOTIDE SEQUENCE [LARGE SCALE GENOMIC DNA]</scope>
    <source>
        <strain evidence="2 3">LHW50302</strain>
    </source>
</reference>
<evidence type="ECO:0000256" key="1">
    <source>
        <dbReference type="SAM" id="MobiDB-lite"/>
    </source>
</evidence>
<dbReference type="AlphaFoldDB" id="A0A367EUI9"/>
<accession>A0A367EUI9</accession>
<evidence type="ECO:0000313" key="3">
    <source>
        <dbReference type="Proteomes" id="UP000253507"/>
    </source>
</evidence>
<proteinExistence type="predicted"/>
<feature type="compositionally biased region" description="Basic and acidic residues" evidence="1">
    <location>
        <begin position="40"/>
        <end position="50"/>
    </location>
</feature>
<sequence>MSRAKHLVCQWCGEPPRKPVAWWDNRPQCGDRFACDRASTRAERARERRNQQPAGEEQP</sequence>
<dbReference type="RefSeq" id="WP_114014955.1">
    <property type="nucleotide sequence ID" value="NZ_QOIM01000026.1"/>
</dbReference>
<dbReference type="Proteomes" id="UP000253507">
    <property type="component" value="Unassembled WGS sequence"/>
</dbReference>